<gene>
    <name evidence="1" type="ORF">ACJRO7_027618</name>
</gene>
<organism evidence="1 2">
    <name type="scientific">Eucalyptus globulus</name>
    <name type="common">Tasmanian blue gum</name>
    <dbReference type="NCBI Taxonomy" id="34317"/>
    <lineage>
        <taxon>Eukaryota</taxon>
        <taxon>Viridiplantae</taxon>
        <taxon>Streptophyta</taxon>
        <taxon>Embryophyta</taxon>
        <taxon>Tracheophyta</taxon>
        <taxon>Spermatophyta</taxon>
        <taxon>Magnoliopsida</taxon>
        <taxon>eudicotyledons</taxon>
        <taxon>Gunneridae</taxon>
        <taxon>Pentapetalae</taxon>
        <taxon>rosids</taxon>
        <taxon>malvids</taxon>
        <taxon>Myrtales</taxon>
        <taxon>Myrtaceae</taxon>
        <taxon>Myrtoideae</taxon>
        <taxon>Eucalypteae</taxon>
        <taxon>Eucalyptus</taxon>
    </lineage>
</organism>
<protein>
    <submittedName>
        <fullName evidence="1">Uncharacterized protein</fullName>
    </submittedName>
</protein>
<reference evidence="1 2" key="1">
    <citation type="submission" date="2024-11" db="EMBL/GenBank/DDBJ databases">
        <title>Chromosome-level genome assembly of Eucalyptus globulus Labill. provides insights into its genome evolution.</title>
        <authorList>
            <person name="Li X."/>
        </authorList>
    </citation>
    <scope>NUCLEOTIDE SEQUENCE [LARGE SCALE GENOMIC DNA]</scope>
    <source>
        <strain evidence="1">CL2024</strain>
        <tissue evidence="1">Fresh tender leaves</tissue>
    </source>
</reference>
<dbReference type="EMBL" id="JBJKBG010000007">
    <property type="protein sequence ID" value="KAL3730619.1"/>
    <property type="molecule type" value="Genomic_DNA"/>
</dbReference>
<keyword evidence="2" id="KW-1185">Reference proteome</keyword>
<accession>A0ABD3JWQ0</accession>
<evidence type="ECO:0000313" key="2">
    <source>
        <dbReference type="Proteomes" id="UP001634007"/>
    </source>
</evidence>
<dbReference type="AlphaFoldDB" id="A0ABD3JWQ0"/>
<dbReference type="Proteomes" id="UP001634007">
    <property type="component" value="Unassembled WGS sequence"/>
</dbReference>
<proteinExistence type="predicted"/>
<sequence length="93" mass="10536">MGIGRKMLLVVSTEVYQDRPSIGKDELDQVGRLGSAEDVVIHEHDAAFEIRKREMSFGYQPFGTKDPSAFDRSRGVRGPPLKFCVPVEWARDR</sequence>
<evidence type="ECO:0000313" key="1">
    <source>
        <dbReference type="EMBL" id="KAL3730619.1"/>
    </source>
</evidence>
<name>A0ABD3JWQ0_EUCGL</name>
<comment type="caution">
    <text evidence="1">The sequence shown here is derived from an EMBL/GenBank/DDBJ whole genome shotgun (WGS) entry which is preliminary data.</text>
</comment>